<accession>A0A2G1XA57</accession>
<dbReference type="GO" id="GO:0006310">
    <property type="term" value="P:DNA recombination"/>
    <property type="evidence" value="ECO:0007669"/>
    <property type="project" value="UniProtKB-KW"/>
</dbReference>
<organism evidence="3 4">
    <name type="scientific">Streptomyces cinnamoneus</name>
    <name type="common">Streptoverticillium cinnamoneum</name>
    <dbReference type="NCBI Taxonomy" id="53446"/>
    <lineage>
        <taxon>Bacteria</taxon>
        <taxon>Bacillati</taxon>
        <taxon>Actinomycetota</taxon>
        <taxon>Actinomycetes</taxon>
        <taxon>Kitasatosporales</taxon>
        <taxon>Streptomycetaceae</taxon>
        <taxon>Streptomyces</taxon>
        <taxon>Streptomyces cinnamoneus group</taxon>
    </lineage>
</organism>
<dbReference type="EMBL" id="NHZO01000168">
    <property type="protein sequence ID" value="PHQ48127.1"/>
    <property type="molecule type" value="Genomic_DNA"/>
</dbReference>
<dbReference type="GO" id="GO:0015074">
    <property type="term" value="P:DNA integration"/>
    <property type="evidence" value="ECO:0007669"/>
    <property type="project" value="InterPro"/>
</dbReference>
<dbReference type="SUPFAM" id="SSF56349">
    <property type="entry name" value="DNA breaking-rejoining enzymes"/>
    <property type="match status" value="1"/>
</dbReference>
<name>A0A2G1XA57_STRCJ</name>
<proteinExistence type="predicted"/>
<dbReference type="GO" id="GO:0003677">
    <property type="term" value="F:DNA binding"/>
    <property type="evidence" value="ECO:0007669"/>
    <property type="project" value="InterPro"/>
</dbReference>
<sequence>MASGYVLVHEAGDAFTIKQLRRCAYRLMELLGLRRVRLYDARSSCFTFLANNGVPDHILARWAGHTNVKTTKKWYVKPDVEDLRGAATTWDGLHGVAVEGQA</sequence>
<dbReference type="PROSITE" id="PS51898">
    <property type="entry name" value="TYR_RECOMBINASE"/>
    <property type="match status" value="1"/>
</dbReference>
<feature type="domain" description="Tyr recombinase" evidence="2">
    <location>
        <begin position="1"/>
        <end position="88"/>
    </location>
</feature>
<evidence type="ECO:0000259" key="2">
    <source>
        <dbReference type="PROSITE" id="PS51898"/>
    </source>
</evidence>
<dbReference type="InterPro" id="IPR011010">
    <property type="entry name" value="DNA_brk_join_enz"/>
</dbReference>
<dbReference type="RefSeq" id="WP_099202645.1">
    <property type="nucleotide sequence ID" value="NZ_JBIRXA010000053.1"/>
</dbReference>
<dbReference type="InterPro" id="IPR002104">
    <property type="entry name" value="Integrase_catalytic"/>
</dbReference>
<protein>
    <recommendedName>
        <fullName evidence="2">Tyr recombinase domain-containing protein</fullName>
    </recommendedName>
</protein>
<dbReference type="Pfam" id="PF00589">
    <property type="entry name" value="Phage_integrase"/>
    <property type="match status" value="1"/>
</dbReference>
<reference evidence="3 4" key="1">
    <citation type="journal article" date="2017" name="Biochemistry">
        <title>Identification of the Biosynthetic Pathway for the Antibiotic Bicyclomycin.</title>
        <authorList>
            <person name="Patteson J."/>
            <person name="Cai W."/>
            <person name="Johnson R.A."/>
            <person name="Santa Maria K."/>
            <person name="Li B."/>
        </authorList>
    </citation>
    <scope>NUCLEOTIDE SEQUENCE [LARGE SCALE GENOMIC DNA]</scope>
    <source>
        <strain evidence="3 4">ATCC 21532</strain>
    </source>
</reference>
<keyword evidence="1" id="KW-0233">DNA recombination</keyword>
<dbReference type="OrthoDB" id="4326943at2"/>
<dbReference type="Gene3D" id="1.10.443.10">
    <property type="entry name" value="Intergrase catalytic core"/>
    <property type="match status" value="1"/>
</dbReference>
<comment type="caution">
    <text evidence="3">The sequence shown here is derived from an EMBL/GenBank/DDBJ whole genome shotgun (WGS) entry which is preliminary data.</text>
</comment>
<evidence type="ECO:0000313" key="4">
    <source>
        <dbReference type="Proteomes" id="UP000222531"/>
    </source>
</evidence>
<dbReference type="InterPro" id="IPR013762">
    <property type="entry name" value="Integrase-like_cat_sf"/>
</dbReference>
<evidence type="ECO:0000313" key="3">
    <source>
        <dbReference type="EMBL" id="PHQ48127.1"/>
    </source>
</evidence>
<dbReference type="AlphaFoldDB" id="A0A2G1XA57"/>
<dbReference type="Proteomes" id="UP000222531">
    <property type="component" value="Unassembled WGS sequence"/>
</dbReference>
<gene>
    <name evidence="3" type="ORF">BLA24_32360</name>
</gene>
<evidence type="ECO:0000256" key="1">
    <source>
        <dbReference type="ARBA" id="ARBA00023172"/>
    </source>
</evidence>
<keyword evidence="4" id="KW-1185">Reference proteome</keyword>